<keyword evidence="1" id="KW-1133">Transmembrane helix</keyword>
<sequence length="106" mass="11396">MSDALEKAVREAVEAAKNSEQLDAIRNDLIAQAVTRGLQSMQQPTCQHHQPQQDFSAKKWLVIGGVVVSAGLVGAMFAVAIAIGATCATACLLILRSMWRDFQKGN</sequence>
<evidence type="ECO:0000313" key="3">
    <source>
        <dbReference type="Proteomes" id="UP001180737"/>
    </source>
</evidence>
<keyword evidence="3" id="KW-1185">Reference proteome</keyword>
<name>A0ABU2YX29_9ACTN</name>
<gene>
    <name evidence="2" type="ORF">RM704_15625</name>
</gene>
<reference evidence="2" key="1">
    <citation type="submission" date="2024-05" db="EMBL/GenBank/DDBJ databases">
        <title>30 novel species of actinomycetes from the DSMZ collection.</title>
        <authorList>
            <person name="Nouioui I."/>
        </authorList>
    </citation>
    <scope>NUCLEOTIDE SEQUENCE</scope>
    <source>
        <strain evidence="2">DSM 3412</strain>
    </source>
</reference>
<evidence type="ECO:0000256" key="1">
    <source>
        <dbReference type="SAM" id="Phobius"/>
    </source>
</evidence>
<accession>A0ABU2YX29</accession>
<keyword evidence="1" id="KW-0472">Membrane</keyword>
<keyword evidence="1" id="KW-0812">Transmembrane</keyword>
<comment type="caution">
    <text evidence="2">The sequence shown here is derived from an EMBL/GenBank/DDBJ whole genome shotgun (WGS) entry which is preliminary data.</text>
</comment>
<organism evidence="2 3">
    <name type="scientific">Streptomyces gottesmaniae</name>
    <dbReference type="NCBI Taxonomy" id="3075518"/>
    <lineage>
        <taxon>Bacteria</taxon>
        <taxon>Bacillati</taxon>
        <taxon>Actinomycetota</taxon>
        <taxon>Actinomycetes</taxon>
        <taxon>Kitasatosporales</taxon>
        <taxon>Streptomycetaceae</taxon>
        <taxon>Streptomyces</taxon>
    </lineage>
</organism>
<dbReference type="RefSeq" id="WP_033524633.1">
    <property type="nucleotide sequence ID" value="NZ_JAVRFJ010000012.1"/>
</dbReference>
<protein>
    <recommendedName>
        <fullName evidence="4">DUF3040 domain-containing protein</fullName>
    </recommendedName>
</protein>
<dbReference type="Proteomes" id="UP001180737">
    <property type="component" value="Unassembled WGS sequence"/>
</dbReference>
<dbReference type="EMBL" id="JAVRFJ010000012">
    <property type="protein sequence ID" value="MDT0568882.1"/>
    <property type="molecule type" value="Genomic_DNA"/>
</dbReference>
<evidence type="ECO:0000313" key="2">
    <source>
        <dbReference type="EMBL" id="MDT0568882.1"/>
    </source>
</evidence>
<proteinExistence type="predicted"/>
<feature type="transmembrane region" description="Helical" evidence="1">
    <location>
        <begin position="62"/>
        <end position="95"/>
    </location>
</feature>
<evidence type="ECO:0008006" key="4">
    <source>
        <dbReference type="Google" id="ProtNLM"/>
    </source>
</evidence>